<dbReference type="GO" id="GO:0009055">
    <property type="term" value="F:electron transfer activity"/>
    <property type="evidence" value="ECO:0007669"/>
    <property type="project" value="InterPro"/>
</dbReference>
<keyword evidence="3 6" id="KW-0479">Metal-binding</keyword>
<sequence>MRKYLVPALLTTALMFSSHAVHGQAKKEAAPPAGDAKVGEDLFQQKCFQCHSVAEGEVRFGPSLYHVTKGPKPRKTPAGIHEILTNGKGKMPSFKEILTEKDMDDLIAYVKSL</sequence>
<dbReference type="SUPFAM" id="SSF46626">
    <property type="entry name" value="Cytochrome c"/>
    <property type="match status" value="1"/>
</dbReference>
<dbReference type="GO" id="GO:0020037">
    <property type="term" value="F:heme binding"/>
    <property type="evidence" value="ECO:0007669"/>
    <property type="project" value="InterPro"/>
</dbReference>
<evidence type="ECO:0000256" key="5">
    <source>
        <dbReference type="ARBA" id="ARBA00023004"/>
    </source>
</evidence>
<evidence type="ECO:0000256" key="7">
    <source>
        <dbReference type="SAM" id="SignalP"/>
    </source>
</evidence>
<name>A0A4Q0SV14_9BACT</name>
<keyword evidence="4" id="KW-0249">Electron transport</keyword>
<dbReference type="PANTHER" id="PTHR37823:SF1">
    <property type="entry name" value="CYTOCHROME C-553-LIKE"/>
    <property type="match status" value="1"/>
</dbReference>
<evidence type="ECO:0000313" key="9">
    <source>
        <dbReference type="EMBL" id="RXH54903.1"/>
    </source>
</evidence>
<dbReference type="InterPro" id="IPR036909">
    <property type="entry name" value="Cyt_c-like_dom_sf"/>
</dbReference>
<proteinExistence type="predicted"/>
<dbReference type="InterPro" id="IPR051811">
    <property type="entry name" value="Cytochrome_c550/c551-like"/>
</dbReference>
<comment type="caution">
    <text evidence="9">The sequence shown here is derived from an EMBL/GenBank/DDBJ whole genome shotgun (WGS) entry which is preliminary data.</text>
</comment>
<feature type="domain" description="Cytochrome c" evidence="8">
    <location>
        <begin position="34"/>
        <end position="113"/>
    </location>
</feature>
<keyword evidence="7" id="KW-0732">Signal</keyword>
<reference evidence="9 10" key="1">
    <citation type="submission" date="2018-11" db="EMBL/GenBank/DDBJ databases">
        <authorList>
            <person name="Mardanov A.V."/>
            <person name="Ravin N.V."/>
            <person name="Dedysh S.N."/>
        </authorList>
    </citation>
    <scope>NUCLEOTIDE SEQUENCE [LARGE SCALE GENOMIC DNA]</scope>
    <source>
        <strain evidence="9 10">AF10</strain>
    </source>
</reference>
<dbReference type="Pfam" id="PF13442">
    <property type="entry name" value="Cytochrome_CBB3"/>
    <property type="match status" value="1"/>
</dbReference>
<protein>
    <recommendedName>
        <fullName evidence="8">Cytochrome c domain-containing protein</fullName>
    </recommendedName>
</protein>
<reference evidence="10" key="2">
    <citation type="submission" date="2019-02" db="EMBL/GenBank/DDBJ databases">
        <title>Granulicella sibirica sp. nov., a psychrotolerant acidobacterium isolated from an organic soil layer in forested tundra, West Siberia.</title>
        <authorList>
            <person name="Oshkin I.Y."/>
            <person name="Kulichevskaya I.S."/>
            <person name="Rijpstra W.I.C."/>
            <person name="Sinninghe Damste J.S."/>
            <person name="Rakitin A.L."/>
            <person name="Ravin N.V."/>
            <person name="Dedysh S.N."/>
        </authorList>
    </citation>
    <scope>NUCLEOTIDE SEQUENCE [LARGE SCALE GENOMIC DNA]</scope>
    <source>
        <strain evidence="10">AF10</strain>
    </source>
</reference>
<gene>
    <name evidence="9" type="ORF">GRAN_4007</name>
</gene>
<evidence type="ECO:0000256" key="3">
    <source>
        <dbReference type="ARBA" id="ARBA00022723"/>
    </source>
</evidence>
<organism evidence="9 10">
    <name type="scientific">Granulicella sibirica</name>
    <dbReference type="NCBI Taxonomy" id="2479048"/>
    <lineage>
        <taxon>Bacteria</taxon>
        <taxon>Pseudomonadati</taxon>
        <taxon>Acidobacteriota</taxon>
        <taxon>Terriglobia</taxon>
        <taxon>Terriglobales</taxon>
        <taxon>Acidobacteriaceae</taxon>
        <taxon>Granulicella</taxon>
    </lineage>
</organism>
<dbReference type="AlphaFoldDB" id="A0A4Q0SV14"/>
<evidence type="ECO:0000313" key="10">
    <source>
        <dbReference type="Proteomes" id="UP000289437"/>
    </source>
</evidence>
<dbReference type="PANTHER" id="PTHR37823">
    <property type="entry name" value="CYTOCHROME C-553-LIKE"/>
    <property type="match status" value="1"/>
</dbReference>
<dbReference type="InterPro" id="IPR009056">
    <property type="entry name" value="Cyt_c-like_dom"/>
</dbReference>
<evidence type="ECO:0000256" key="2">
    <source>
        <dbReference type="ARBA" id="ARBA00022617"/>
    </source>
</evidence>
<dbReference type="Gene3D" id="1.10.760.10">
    <property type="entry name" value="Cytochrome c-like domain"/>
    <property type="match status" value="1"/>
</dbReference>
<dbReference type="Proteomes" id="UP000289437">
    <property type="component" value="Unassembled WGS sequence"/>
</dbReference>
<evidence type="ECO:0000256" key="4">
    <source>
        <dbReference type="ARBA" id="ARBA00022982"/>
    </source>
</evidence>
<dbReference type="EMBL" id="RDSM01000003">
    <property type="protein sequence ID" value="RXH54903.1"/>
    <property type="molecule type" value="Genomic_DNA"/>
</dbReference>
<accession>A0A4Q0SV14</accession>
<dbReference type="GO" id="GO:0046872">
    <property type="term" value="F:metal ion binding"/>
    <property type="evidence" value="ECO:0007669"/>
    <property type="project" value="UniProtKB-KW"/>
</dbReference>
<keyword evidence="5 6" id="KW-0408">Iron</keyword>
<dbReference type="PROSITE" id="PS51007">
    <property type="entry name" value="CYTC"/>
    <property type="match status" value="1"/>
</dbReference>
<feature type="chain" id="PRO_5020921602" description="Cytochrome c domain-containing protein" evidence="7">
    <location>
        <begin position="21"/>
        <end position="113"/>
    </location>
</feature>
<keyword evidence="2 6" id="KW-0349">Heme</keyword>
<evidence type="ECO:0000256" key="6">
    <source>
        <dbReference type="PROSITE-ProRule" id="PRU00433"/>
    </source>
</evidence>
<evidence type="ECO:0000256" key="1">
    <source>
        <dbReference type="ARBA" id="ARBA00022448"/>
    </source>
</evidence>
<feature type="signal peptide" evidence="7">
    <location>
        <begin position="1"/>
        <end position="20"/>
    </location>
</feature>
<keyword evidence="10" id="KW-1185">Reference proteome</keyword>
<evidence type="ECO:0000259" key="8">
    <source>
        <dbReference type="PROSITE" id="PS51007"/>
    </source>
</evidence>
<keyword evidence="1" id="KW-0813">Transport</keyword>